<comment type="caution">
    <text evidence="1">The sequence shown here is derived from an EMBL/GenBank/DDBJ whole genome shotgun (WGS) entry which is preliminary data.</text>
</comment>
<sequence length="544" mass="63333">IFYICPFNDLDETDNINTFKSHLRRSHYLSQEQLIIQNQQQTERRKKQRENESVLTHWITWMVGDANRRLPPLVEGESVDPNDVHMIAIRDINLNRRNTITLENANDNRAYHLTYIVGYLLPVGSPDRGPKEMFERNKLNPEFRGFIFVDSAVIPRACTYHTDVRSRERSPVFKHARAGYKVYSSTIVFNGRPFGESVQMVINEQLKWVNMASHQTVVNPAPGKMFIRIANQLIVSKFNKKSILTDAQSDEAYRTIREERNLWELVPNTANWKPLYKFDEFDTEQGVNDFNEDEIYQLEEDEDDRHIDLRLGGSIVTHWITWMAGDANRRLPPLVEGESVDPNDVHMIAIRDINLNRRNTITLENANDNRAYHLTYIVGYLLPVGSPDRGPKEMFERNKLNPEFRGFIFADSAYIRAPCIYHTAIGSRESSPVFKRARAGYKVYSSTIVFNGRPFGESVQMVINEQLKWVNMAFHQTVISPSTTRMYIEVLNQVTVGKCNKKSFLTATESDQAYKAIREQRNLWEMIPNRNHLNWNQMYIGVQF</sequence>
<feature type="non-terminal residue" evidence="1">
    <location>
        <position position="1"/>
    </location>
</feature>
<dbReference type="Proteomes" id="UP000198287">
    <property type="component" value="Unassembled WGS sequence"/>
</dbReference>
<gene>
    <name evidence="1" type="ORF">Fcan01_02833</name>
</gene>
<proteinExistence type="predicted"/>
<accession>A0A226F3B5</accession>
<name>A0A226F3B5_FOLCA</name>
<dbReference type="AlphaFoldDB" id="A0A226F3B5"/>
<evidence type="ECO:0000313" key="2">
    <source>
        <dbReference type="Proteomes" id="UP000198287"/>
    </source>
</evidence>
<protein>
    <submittedName>
        <fullName evidence="1">Uncharacterized protein</fullName>
    </submittedName>
</protein>
<reference evidence="1 2" key="1">
    <citation type="submission" date="2015-12" db="EMBL/GenBank/DDBJ databases">
        <title>The genome of Folsomia candida.</title>
        <authorList>
            <person name="Faddeeva A."/>
            <person name="Derks M.F."/>
            <person name="Anvar Y."/>
            <person name="Smit S."/>
            <person name="Van Straalen N."/>
            <person name="Roelofs D."/>
        </authorList>
    </citation>
    <scope>NUCLEOTIDE SEQUENCE [LARGE SCALE GENOMIC DNA]</scope>
    <source>
        <strain evidence="1 2">VU population</strain>
        <tissue evidence="1">Whole body</tissue>
    </source>
</reference>
<dbReference type="EMBL" id="LNIX01000001">
    <property type="protein sequence ID" value="OXA63937.1"/>
    <property type="molecule type" value="Genomic_DNA"/>
</dbReference>
<keyword evidence="2" id="KW-1185">Reference proteome</keyword>
<evidence type="ECO:0000313" key="1">
    <source>
        <dbReference type="EMBL" id="OXA63937.1"/>
    </source>
</evidence>
<organism evidence="1 2">
    <name type="scientific">Folsomia candida</name>
    <name type="common">Springtail</name>
    <dbReference type="NCBI Taxonomy" id="158441"/>
    <lineage>
        <taxon>Eukaryota</taxon>
        <taxon>Metazoa</taxon>
        <taxon>Ecdysozoa</taxon>
        <taxon>Arthropoda</taxon>
        <taxon>Hexapoda</taxon>
        <taxon>Collembola</taxon>
        <taxon>Entomobryomorpha</taxon>
        <taxon>Isotomoidea</taxon>
        <taxon>Isotomidae</taxon>
        <taxon>Proisotominae</taxon>
        <taxon>Folsomia</taxon>
    </lineage>
</organism>